<dbReference type="EC" id="3.2.1.14" evidence="2"/>
<evidence type="ECO:0000256" key="7">
    <source>
        <dbReference type="SAM" id="SignalP"/>
    </source>
</evidence>
<dbReference type="Gene3D" id="3.20.20.80">
    <property type="entry name" value="Glycosidases"/>
    <property type="match status" value="1"/>
</dbReference>
<keyword evidence="7" id="KW-0732">Signal</keyword>
<sequence length="848" mass="90289">MKLSTRIILPHALLGLATLPLSALAYDCQGLSTWSNSLVYTKGDLVTQQNAAFEAQWWTLNQSPADNSAPYSVWKNLGQCGGNQAPNVALTSPADGSVLPVNDSAVFSANASDPDGQVTQVEFFLDSQSIGAASQAPYKVTWQTVAGQYVVSAVATDDKGATKTSALVQLTVLDGIENLPPTVELLSPANNAQFKKGETVRISADAKDRDGEIKSVEFWLNNTKLATDTVSPYEYDWLATIGKHQLKAIATDDKAAVAVALVEVDVTEPSSGGCANIPAYQASGNYSAGDLVSHNNHKYHCDIGPWCSSSALWAYEPGVGQYWQDAWTDQGICAIAPQVSFVSPAPNSTLLKGNQYDVTVQAQDADGQISQVDLYANDTLLASLTQAPYSVTWQAQQLGAIALKAVATDNEGNTGNSAQMVTVTDKPLVASITSPSAGTQITLGNSVQIAAEASALQGQVTQVSFSIDGVVIATDTSAPYSTTYTPASLGMKTITATAKDNLGNEAQSDGVSLKVIDKPLGKTHKLIGYWHNFVNPAGCPIPLNQISDAWDIIDIAFADNDRNSNGTVHFNLFEKDIHSNCPAVDPVQFKQDMKNLQAQGKVFVLSLGGAEGTITLNTDTDEANFVSSLTDIINEWGFDGLDIDLESGSNLVHGSQIQARLPRALKQIEQNIGGDMVLTMAPEHPYVHGGMIAYSGIWGAYIPLINELRDTLDLLHVQLYNNGGLPNPYEPGSAPEGSVNMMVAHAKMLVEGFDLADGSRFMPLRDDQVAIGLPSGPKSANSGQAPIGNITAALDCLVKGTNCSSIVPSKQYPNFGGVMTWSINWDKYDGYNFSKPVGDKLTQLNQQK</sequence>
<proteinExistence type="inferred from homology"/>
<dbReference type="SMART" id="SM00636">
    <property type="entry name" value="Glyco_18"/>
    <property type="match status" value="1"/>
</dbReference>
<dbReference type="PROSITE" id="PS01095">
    <property type="entry name" value="GH18_1"/>
    <property type="match status" value="1"/>
</dbReference>
<keyword evidence="5 6" id="KW-0326">Glycosidase</keyword>
<dbReference type="SMART" id="SM00495">
    <property type="entry name" value="ChtBD3"/>
    <property type="match status" value="2"/>
</dbReference>
<dbReference type="PANTHER" id="PTHR45708:SF49">
    <property type="entry name" value="ENDOCHITINASE"/>
    <property type="match status" value="1"/>
</dbReference>
<dbReference type="GO" id="GO:0008061">
    <property type="term" value="F:chitin binding"/>
    <property type="evidence" value="ECO:0007669"/>
    <property type="project" value="InterPro"/>
</dbReference>
<dbReference type="PROSITE" id="PS51910">
    <property type="entry name" value="GH18_2"/>
    <property type="match status" value="1"/>
</dbReference>
<dbReference type="InterPro" id="IPR011583">
    <property type="entry name" value="Chitinase_II/V-like_cat"/>
</dbReference>
<evidence type="ECO:0000313" key="10">
    <source>
        <dbReference type="Proteomes" id="UP000586305"/>
    </source>
</evidence>
<evidence type="ECO:0000259" key="8">
    <source>
        <dbReference type="PROSITE" id="PS51910"/>
    </source>
</evidence>
<dbReference type="RefSeq" id="WP_171626898.1">
    <property type="nucleotide sequence ID" value="NZ_JABBPG010000006.1"/>
</dbReference>
<dbReference type="InterPro" id="IPR003610">
    <property type="entry name" value="CBM5/12"/>
</dbReference>
<keyword evidence="10" id="KW-1185">Reference proteome</keyword>
<dbReference type="Gene3D" id="2.10.10.20">
    <property type="entry name" value="Carbohydrate-binding module superfamily 5/12"/>
    <property type="match status" value="1"/>
</dbReference>
<dbReference type="PANTHER" id="PTHR45708">
    <property type="entry name" value="ENDOCHITINASE"/>
    <property type="match status" value="1"/>
</dbReference>
<dbReference type="InterPro" id="IPR050542">
    <property type="entry name" value="Glycosyl_Hydrlase18_Chitinase"/>
</dbReference>
<dbReference type="AlphaFoldDB" id="A0A849VJP2"/>
<evidence type="ECO:0000256" key="1">
    <source>
        <dbReference type="ARBA" id="ARBA00009121"/>
    </source>
</evidence>
<gene>
    <name evidence="9" type="ORF">HG263_15020</name>
</gene>
<organism evidence="9 10">
    <name type="scientific">Pseudoalteromonas caenipelagi</name>
    <dbReference type="NCBI Taxonomy" id="2726988"/>
    <lineage>
        <taxon>Bacteria</taxon>
        <taxon>Pseudomonadati</taxon>
        <taxon>Pseudomonadota</taxon>
        <taxon>Gammaproteobacteria</taxon>
        <taxon>Alteromonadales</taxon>
        <taxon>Pseudoalteromonadaceae</taxon>
        <taxon>Pseudoalteromonas</taxon>
    </lineage>
</organism>
<keyword evidence="3 6" id="KW-0378">Hydrolase</keyword>
<dbReference type="GO" id="GO:0005576">
    <property type="term" value="C:extracellular region"/>
    <property type="evidence" value="ECO:0007669"/>
    <property type="project" value="InterPro"/>
</dbReference>
<dbReference type="EMBL" id="JABBPG010000006">
    <property type="protein sequence ID" value="NOU51847.1"/>
    <property type="molecule type" value="Genomic_DNA"/>
</dbReference>
<dbReference type="GO" id="GO:0008843">
    <property type="term" value="F:endochitinase activity"/>
    <property type="evidence" value="ECO:0007669"/>
    <property type="project" value="UniProtKB-EC"/>
</dbReference>
<dbReference type="SUPFAM" id="SSF51055">
    <property type="entry name" value="Carbohydrate binding domain"/>
    <property type="match status" value="1"/>
</dbReference>
<feature type="chain" id="PRO_5032880388" description="chitinase" evidence="7">
    <location>
        <begin position="26"/>
        <end position="848"/>
    </location>
</feature>
<evidence type="ECO:0000256" key="3">
    <source>
        <dbReference type="ARBA" id="ARBA00022801"/>
    </source>
</evidence>
<keyword evidence="4" id="KW-0119">Carbohydrate metabolism</keyword>
<feature type="signal peptide" evidence="7">
    <location>
        <begin position="1"/>
        <end position="25"/>
    </location>
</feature>
<dbReference type="GO" id="GO:0005975">
    <property type="term" value="P:carbohydrate metabolic process"/>
    <property type="evidence" value="ECO:0007669"/>
    <property type="project" value="InterPro"/>
</dbReference>
<dbReference type="SUPFAM" id="SSF51445">
    <property type="entry name" value="(Trans)glycosidases"/>
    <property type="match status" value="1"/>
</dbReference>
<dbReference type="InterPro" id="IPR001223">
    <property type="entry name" value="Glyco_hydro18_cat"/>
</dbReference>
<evidence type="ECO:0000256" key="4">
    <source>
        <dbReference type="ARBA" id="ARBA00023277"/>
    </source>
</evidence>
<feature type="domain" description="GH18" evidence="8">
    <location>
        <begin position="524"/>
        <end position="848"/>
    </location>
</feature>
<name>A0A849VJP2_9GAMM</name>
<dbReference type="InterPro" id="IPR001579">
    <property type="entry name" value="Glyco_hydro_18_chit_AS"/>
</dbReference>
<dbReference type="Proteomes" id="UP000586305">
    <property type="component" value="Unassembled WGS sequence"/>
</dbReference>
<comment type="caution">
    <text evidence="9">The sequence shown here is derived from an EMBL/GenBank/DDBJ whole genome shotgun (WGS) entry which is preliminary data.</text>
</comment>
<evidence type="ECO:0000313" key="9">
    <source>
        <dbReference type="EMBL" id="NOU51847.1"/>
    </source>
</evidence>
<dbReference type="InterPro" id="IPR013783">
    <property type="entry name" value="Ig-like_fold"/>
</dbReference>
<dbReference type="Pfam" id="PF00704">
    <property type="entry name" value="Glyco_hydro_18"/>
    <property type="match status" value="1"/>
</dbReference>
<dbReference type="Pfam" id="PF17957">
    <property type="entry name" value="Big_7"/>
    <property type="match status" value="4"/>
</dbReference>
<accession>A0A849VJP2</accession>
<reference evidence="9 10" key="1">
    <citation type="submission" date="2020-04" db="EMBL/GenBank/DDBJ databases">
        <title>Pseudoalteromonas caenipelagi sp. nov., isolated from a tidal flat.</title>
        <authorList>
            <person name="Park S."/>
            <person name="Yoon J.-H."/>
        </authorList>
    </citation>
    <scope>NUCLEOTIDE SEQUENCE [LARGE SCALE GENOMIC DNA]</scope>
    <source>
        <strain evidence="9 10">JBTF-M23</strain>
    </source>
</reference>
<evidence type="ECO:0000256" key="2">
    <source>
        <dbReference type="ARBA" id="ARBA00012729"/>
    </source>
</evidence>
<evidence type="ECO:0000256" key="5">
    <source>
        <dbReference type="ARBA" id="ARBA00023295"/>
    </source>
</evidence>
<dbReference type="InterPro" id="IPR036573">
    <property type="entry name" value="CBM_sf_5/12"/>
</dbReference>
<dbReference type="InterPro" id="IPR017853">
    <property type="entry name" value="GH"/>
</dbReference>
<dbReference type="CDD" id="cd02871">
    <property type="entry name" value="GH18_chitinase_D-like"/>
    <property type="match status" value="1"/>
</dbReference>
<dbReference type="CDD" id="cd12214">
    <property type="entry name" value="ChiA1_BD"/>
    <property type="match status" value="1"/>
</dbReference>
<protein>
    <recommendedName>
        <fullName evidence="2">chitinase</fullName>
        <ecNumber evidence="2">3.2.1.14</ecNumber>
    </recommendedName>
</protein>
<dbReference type="CDD" id="cd12215">
    <property type="entry name" value="ChiC_BD"/>
    <property type="match status" value="1"/>
</dbReference>
<evidence type="ECO:0000256" key="6">
    <source>
        <dbReference type="RuleBase" id="RU000489"/>
    </source>
</evidence>
<comment type="similarity">
    <text evidence="1">Belongs to the glycosyl hydrolase 18 family. Chitinase class II subfamily.</text>
</comment>
<dbReference type="GO" id="GO:0030246">
    <property type="term" value="F:carbohydrate binding"/>
    <property type="evidence" value="ECO:0007669"/>
    <property type="project" value="InterPro"/>
</dbReference>
<dbReference type="Gene3D" id="2.60.40.10">
    <property type="entry name" value="Immunoglobulins"/>
    <property type="match status" value="4"/>
</dbReference>